<evidence type="ECO:0000313" key="2">
    <source>
        <dbReference type="EMBL" id="GAX72827.1"/>
    </source>
</evidence>
<keyword evidence="3" id="KW-1185">Reference proteome</keyword>
<dbReference type="PANTHER" id="PTHR45849">
    <property type="entry name" value="FACT COMPLEX SUBUNIT SSRP1"/>
    <property type="match status" value="1"/>
</dbReference>
<organism evidence="2 3">
    <name type="scientific">Chlamydomonas eustigma</name>
    <dbReference type="NCBI Taxonomy" id="1157962"/>
    <lineage>
        <taxon>Eukaryota</taxon>
        <taxon>Viridiplantae</taxon>
        <taxon>Chlorophyta</taxon>
        <taxon>core chlorophytes</taxon>
        <taxon>Chlorophyceae</taxon>
        <taxon>CS clade</taxon>
        <taxon>Chlamydomonadales</taxon>
        <taxon>Chlamydomonadaceae</taxon>
        <taxon>Chlamydomonas</taxon>
    </lineage>
</organism>
<reference evidence="2 3" key="1">
    <citation type="submission" date="2017-08" db="EMBL/GenBank/DDBJ databases">
        <title>Acidophilic green algal genome provides insights into adaptation to an acidic environment.</title>
        <authorList>
            <person name="Hirooka S."/>
            <person name="Hirose Y."/>
            <person name="Kanesaki Y."/>
            <person name="Higuchi S."/>
            <person name="Fujiwara T."/>
            <person name="Onuma R."/>
            <person name="Era A."/>
            <person name="Ohbayashi R."/>
            <person name="Uzuka A."/>
            <person name="Nozaki H."/>
            <person name="Yoshikawa H."/>
            <person name="Miyagishima S.Y."/>
        </authorList>
    </citation>
    <scope>NUCLEOTIDE SEQUENCE [LARGE SCALE GENOMIC DNA]</scope>
    <source>
        <strain evidence="2 3">NIES-2499</strain>
    </source>
</reference>
<dbReference type="OrthoDB" id="498543at2759"/>
<name>A0A250WPQ4_9CHLO</name>
<comment type="caution">
    <text evidence="2">The sequence shown here is derived from an EMBL/GenBank/DDBJ whole genome shotgun (WGS) entry which is preliminary data.</text>
</comment>
<dbReference type="SUPFAM" id="SSF50729">
    <property type="entry name" value="PH domain-like"/>
    <property type="match status" value="1"/>
</dbReference>
<gene>
    <name evidence="2" type="ORF">CEUSTIGMA_g282.t1</name>
</gene>
<feature type="compositionally biased region" description="Basic and acidic residues" evidence="1">
    <location>
        <begin position="319"/>
        <end position="330"/>
    </location>
</feature>
<dbReference type="InterPro" id="IPR011993">
    <property type="entry name" value="PH-like_dom_sf"/>
</dbReference>
<feature type="region of interest" description="Disordered" evidence="1">
    <location>
        <begin position="296"/>
        <end position="450"/>
    </location>
</feature>
<proteinExistence type="predicted"/>
<dbReference type="GO" id="GO:0035101">
    <property type="term" value="C:FACT complex"/>
    <property type="evidence" value="ECO:0007669"/>
    <property type="project" value="TreeGrafter"/>
</dbReference>
<dbReference type="PANTHER" id="PTHR45849:SF1">
    <property type="entry name" value="FACT COMPLEX SUBUNIT SSRP1"/>
    <property type="match status" value="1"/>
</dbReference>
<dbReference type="GO" id="GO:0042393">
    <property type="term" value="F:histone binding"/>
    <property type="evidence" value="ECO:0007669"/>
    <property type="project" value="TreeGrafter"/>
</dbReference>
<dbReference type="STRING" id="1157962.A0A250WPQ4"/>
<feature type="compositionally biased region" description="Acidic residues" evidence="1">
    <location>
        <begin position="331"/>
        <end position="399"/>
    </location>
</feature>
<dbReference type="Proteomes" id="UP000232323">
    <property type="component" value="Unassembled WGS sequence"/>
</dbReference>
<dbReference type="Gene3D" id="2.30.29.30">
    <property type="entry name" value="Pleckstrin-homology domain (PH domain)/Phosphotyrosine-binding domain (PTB)"/>
    <property type="match status" value="1"/>
</dbReference>
<accession>A0A250WPQ4</accession>
<dbReference type="EMBL" id="BEGY01000001">
    <property type="protein sequence ID" value="GAX72827.1"/>
    <property type="molecule type" value="Genomic_DNA"/>
</dbReference>
<evidence type="ECO:0000313" key="3">
    <source>
        <dbReference type="Proteomes" id="UP000232323"/>
    </source>
</evidence>
<dbReference type="InterPro" id="IPR050454">
    <property type="entry name" value="RTT106/SSRP1_HistChap/FACT"/>
</dbReference>
<sequence>MSDDIALLECFSSGKNLLALLSKLEKATRDQIVKGTVKLLKEVSPKIGKDAPTIKTEIDTSTATAAIPDLRFISPQGKFTLFFMTDSIILKNDKSSTAVPLSVINHVAILDRIPKEAQKKPNEVIIFISLQKGASVMNGNKILQSIVIQTSEDAVLMLPGEDGQPEQQQVPVSLCLLLGKAGLTAPFLSPEESVYKSRSDAPAIVAVHGNGTGWLYPMQDAFYVEKPIACLRHEDVAAYEVTSGMSRSELVLHMNEGPIKSFGFDKAELPRLQTYLEKSIIKVYDAIAVKGKGKKAFGADANTSGRASADGKPIKRIKRDPGDASTSKDPEVEEEEAADEEELEEVMLDDDDDEDEDFCAEEDDSDQDDGDGDDDSEEDDDEDSDDSDDGSAELIDEEGISAADVVSKKSRSKNFEKGAVAKSPSTKPGSLSNKSLKGRKSNASMQRTGK</sequence>
<evidence type="ECO:0008006" key="4">
    <source>
        <dbReference type="Google" id="ProtNLM"/>
    </source>
</evidence>
<evidence type="ECO:0000256" key="1">
    <source>
        <dbReference type="SAM" id="MobiDB-lite"/>
    </source>
</evidence>
<dbReference type="GO" id="GO:0031491">
    <property type="term" value="F:nucleosome binding"/>
    <property type="evidence" value="ECO:0007669"/>
    <property type="project" value="TreeGrafter"/>
</dbReference>
<dbReference type="Gene3D" id="2.30.29.150">
    <property type="match status" value="1"/>
</dbReference>
<protein>
    <recommendedName>
        <fullName evidence="4">FACT complex subunit SSRP1</fullName>
    </recommendedName>
</protein>
<feature type="compositionally biased region" description="Polar residues" evidence="1">
    <location>
        <begin position="423"/>
        <end position="450"/>
    </location>
</feature>
<dbReference type="AlphaFoldDB" id="A0A250WPQ4"/>